<dbReference type="Pfam" id="PF00612">
    <property type="entry name" value="IQ"/>
    <property type="match status" value="1"/>
</dbReference>
<evidence type="ECO:0000256" key="1">
    <source>
        <dbReference type="ARBA" id="ARBA00022860"/>
    </source>
</evidence>
<evidence type="ECO:0000256" key="2">
    <source>
        <dbReference type="ARBA" id="ARBA00024341"/>
    </source>
</evidence>
<dbReference type="Proteomes" id="UP001187471">
    <property type="component" value="Unassembled WGS sequence"/>
</dbReference>
<feature type="region of interest" description="Disordered" evidence="3">
    <location>
        <begin position="38"/>
        <end position="62"/>
    </location>
</feature>
<feature type="compositionally biased region" description="Basic and acidic residues" evidence="3">
    <location>
        <begin position="306"/>
        <end position="319"/>
    </location>
</feature>
<evidence type="ECO:0000313" key="5">
    <source>
        <dbReference type="Proteomes" id="UP001187471"/>
    </source>
</evidence>
<dbReference type="PANTHER" id="PTHR32295:SF93">
    <property type="entry name" value="PROTEIN IQ-DOMAIN 9"/>
    <property type="match status" value="1"/>
</dbReference>
<comment type="caution">
    <text evidence="4">The sequence shown here is derived from an EMBL/GenBank/DDBJ whole genome shotgun (WGS) entry which is preliminary data.</text>
</comment>
<keyword evidence="5" id="KW-1185">Reference proteome</keyword>
<protein>
    <recommendedName>
        <fullName evidence="6">Protein IQ-DOMAIN 1</fullName>
    </recommendedName>
</protein>
<proteinExistence type="inferred from homology"/>
<dbReference type="EMBL" id="JAVXUO010003155">
    <property type="protein sequence ID" value="KAK2966053.1"/>
    <property type="molecule type" value="Genomic_DNA"/>
</dbReference>
<dbReference type="GO" id="GO:0005516">
    <property type="term" value="F:calmodulin binding"/>
    <property type="evidence" value="ECO:0007669"/>
    <property type="project" value="UniProtKB-KW"/>
</dbReference>
<name>A0AA88QGJ3_9ASTE</name>
<feature type="non-terminal residue" evidence="4">
    <location>
        <position position="319"/>
    </location>
</feature>
<keyword evidence="1" id="KW-0112">Calmodulin-binding</keyword>
<feature type="compositionally biased region" description="Polar residues" evidence="3">
    <location>
        <begin position="244"/>
        <end position="281"/>
    </location>
</feature>
<sequence>VMAGFETGKLYNHLTSTMGSGDWFKNIISSKKVKSDKSKKLKGSSTTEKLNGFKKEHSSQKKSNIFSNGRALNMPVEDVAAIRIQASFRAYMARKKIRHLKGMVRLQTLTQGHSVVKQASTTLSHLHTWSRIQGEIRARRICMVTESRIRQKKLENQLKLEAKLHGLEVEWSGGSETMEEVLARIHQREEASVKRERAMAYAFSHQWRANSNSGLGAYELGKANWGWSWMERWIAARPWESRALVQSSPKKTESPASKTGKNTKSPTLKTLNSMKSMSPNGKGTLKARKLSYVVPDKVAAQQVNTKAEEANAKKEQSVS</sequence>
<gene>
    <name evidence="4" type="ORF">RJ640_029985</name>
</gene>
<dbReference type="CDD" id="cd23767">
    <property type="entry name" value="IQCD"/>
    <property type="match status" value="1"/>
</dbReference>
<feature type="region of interest" description="Disordered" evidence="3">
    <location>
        <begin position="244"/>
        <end position="288"/>
    </location>
</feature>
<dbReference type="PROSITE" id="PS50096">
    <property type="entry name" value="IQ"/>
    <property type="match status" value="1"/>
</dbReference>
<comment type="similarity">
    <text evidence="2">Belongs to the IQD family.</text>
</comment>
<dbReference type="AlphaFoldDB" id="A0AA88QGJ3"/>
<dbReference type="InterPro" id="IPR000048">
    <property type="entry name" value="IQ_motif_EF-hand-BS"/>
</dbReference>
<reference evidence="4" key="1">
    <citation type="submission" date="2022-12" db="EMBL/GenBank/DDBJ databases">
        <title>Draft genome assemblies for two species of Escallonia (Escalloniales).</title>
        <authorList>
            <person name="Chanderbali A."/>
            <person name="Dervinis C."/>
            <person name="Anghel I."/>
            <person name="Soltis D."/>
            <person name="Soltis P."/>
            <person name="Zapata F."/>
        </authorList>
    </citation>
    <scope>NUCLEOTIDE SEQUENCE</scope>
    <source>
        <strain evidence="4">UCBG92.1500</strain>
        <tissue evidence="4">Leaf</tissue>
    </source>
</reference>
<dbReference type="PANTHER" id="PTHR32295">
    <property type="entry name" value="IQ-DOMAIN 5-RELATED"/>
    <property type="match status" value="1"/>
</dbReference>
<evidence type="ECO:0008006" key="6">
    <source>
        <dbReference type="Google" id="ProtNLM"/>
    </source>
</evidence>
<feature type="region of interest" description="Disordered" evidence="3">
    <location>
        <begin position="300"/>
        <end position="319"/>
    </location>
</feature>
<organism evidence="4 5">
    <name type="scientific">Escallonia rubra</name>
    <dbReference type="NCBI Taxonomy" id="112253"/>
    <lineage>
        <taxon>Eukaryota</taxon>
        <taxon>Viridiplantae</taxon>
        <taxon>Streptophyta</taxon>
        <taxon>Embryophyta</taxon>
        <taxon>Tracheophyta</taxon>
        <taxon>Spermatophyta</taxon>
        <taxon>Magnoliopsida</taxon>
        <taxon>eudicotyledons</taxon>
        <taxon>Gunneridae</taxon>
        <taxon>Pentapetalae</taxon>
        <taxon>asterids</taxon>
        <taxon>campanulids</taxon>
        <taxon>Escalloniales</taxon>
        <taxon>Escalloniaceae</taxon>
        <taxon>Escallonia</taxon>
    </lineage>
</organism>
<evidence type="ECO:0000313" key="4">
    <source>
        <dbReference type="EMBL" id="KAK2966053.1"/>
    </source>
</evidence>
<accession>A0AA88QGJ3</accession>
<dbReference type="Gene3D" id="1.20.5.190">
    <property type="match status" value="1"/>
</dbReference>
<evidence type="ECO:0000256" key="3">
    <source>
        <dbReference type="SAM" id="MobiDB-lite"/>
    </source>
</evidence>